<organism evidence="9 10">
    <name type="scientific">Clostridium grantii DSM 8605</name>
    <dbReference type="NCBI Taxonomy" id="1121316"/>
    <lineage>
        <taxon>Bacteria</taxon>
        <taxon>Bacillati</taxon>
        <taxon>Bacillota</taxon>
        <taxon>Clostridia</taxon>
        <taxon>Eubacteriales</taxon>
        <taxon>Clostridiaceae</taxon>
        <taxon>Clostridium</taxon>
    </lineage>
</organism>
<evidence type="ECO:0000313" key="9">
    <source>
        <dbReference type="EMBL" id="SHH71060.1"/>
    </source>
</evidence>
<dbReference type="SUPFAM" id="SSF103481">
    <property type="entry name" value="Multidrug resistance efflux transporter EmrE"/>
    <property type="match status" value="2"/>
</dbReference>
<sequence>MKKNELTGYVMALTAIFIWGTTFISTKIILKDLTPVEILFYRFLIAYFALMIIYPKFHKIKSLKEELLFLSLGLSGVTLYFLVENTALQYTLASNVGLLLSTAPIFTALLAHFFTHDEKFNKNFLVGFIVAMVGIFLVLFNGKYILKLNPIGDLLALSAAIFWALYSILLKKICKEYSHIYVVRKTFFYGLITVVPLALILGADFKSINGISLNLGLNILFLGLGASALCFVFWNNAVSILGAVKSSNFIYLIPFITMITSSIILHETVNLIMIVGCIFILVGVYISDDRVGKPKLKRVNSIE</sequence>
<feature type="transmembrane region" description="Helical" evidence="7">
    <location>
        <begin position="154"/>
        <end position="174"/>
    </location>
</feature>
<dbReference type="PANTHER" id="PTHR32322:SF18">
    <property type="entry name" value="S-ADENOSYLMETHIONINE_S-ADENOSYLHOMOCYSTEINE TRANSPORTER"/>
    <property type="match status" value="1"/>
</dbReference>
<reference evidence="9 10" key="1">
    <citation type="submission" date="2016-11" db="EMBL/GenBank/DDBJ databases">
        <authorList>
            <person name="Jaros S."/>
            <person name="Januszkiewicz K."/>
            <person name="Wedrychowicz H."/>
        </authorList>
    </citation>
    <scope>NUCLEOTIDE SEQUENCE [LARGE SCALE GENOMIC DNA]</scope>
    <source>
        <strain evidence="9 10">DSM 8605</strain>
    </source>
</reference>
<dbReference type="InterPro" id="IPR000620">
    <property type="entry name" value="EamA_dom"/>
</dbReference>
<comment type="subcellular location">
    <subcellularLocation>
        <location evidence="1">Cell membrane</location>
        <topology evidence="1">Multi-pass membrane protein</topology>
    </subcellularLocation>
</comment>
<feature type="transmembrane region" description="Helical" evidence="7">
    <location>
        <begin position="186"/>
        <end position="203"/>
    </location>
</feature>
<protein>
    <submittedName>
        <fullName evidence="9">Permease of the drug/metabolite transporter (DMT) superfamily</fullName>
    </submittedName>
</protein>
<dbReference type="Proteomes" id="UP000184447">
    <property type="component" value="Unassembled WGS sequence"/>
</dbReference>
<feature type="transmembrane region" description="Helical" evidence="7">
    <location>
        <begin position="38"/>
        <end position="55"/>
    </location>
</feature>
<dbReference type="InterPro" id="IPR037185">
    <property type="entry name" value="EmrE-like"/>
</dbReference>
<keyword evidence="5 7" id="KW-1133">Transmembrane helix</keyword>
<dbReference type="Pfam" id="PF00892">
    <property type="entry name" value="EamA"/>
    <property type="match status" value="2"/>
</dbReference>
<keyword evidence="10" id="KW-1185">Reference proteome</keyword>
<evidence type="ECO:0000256" key="6">
    <source>
        <dbReference type="ARBA" id="ARBA00023136"/>
    </source>
</evidence>
<evidence type="ECO:0000256" key="4">
    <source>
        <dbReference type="ARBA" id="ARBA00022692"/>
    </source>
</evidence>
<keyword evidence="3" id="KW-1003">Cell membrane</keyword>
<dbReference type="AlphaFoldDB" id="A0A1M5V775"/>
<accession>A0A1M5V775</accession>
<name>A0A1M5V775_9CLOT</name>
<feature type="domain" description="EamA" evidence="8">
    <location>
        <begin position="151"/>
        <end position="286"/>
    </location>
</feature>
<evidence type="ECO:0000256" key="7">
    <source>
        <dbReference type="SAM" id="Phobius"/>
    </source>
</evidence>
<evidence type="ECO:0000256" key="2">
    <source>
        <dbReference type="ARBA" id="ARBA00007362"/>
    </source>
</evidence>
<feature type="transmembrane region" description="Helical" evidence="7">
    <location>
        <begin position="215"/>
        <end position="237"/>
    </location>
</feature>
<gene>
    <name evidence="9" type="ORF">SAMN02745207_02138</name>
</gene>
<dbReference type="STRING" id="1121316.SAMN02745207_02138"/>
<dbReference type="PANTHER" id="PTHR32322">
    <property type="entry name" value="INNER MEMBRANE TRANSPORTER"/>
    <property type="match status" value="1"/>
</dbReference>
<feature type="transmembrane region" description="Helical" evidence="7">
    <location>
        <begin position="7"/>
        <end position="26"/>
    </location>
</feature>
<dbReference type="EMBL" id="FQXM01000010">
    <property type="protein sequence ID" value="SHH71060.1"/>
    <property type="molecule type" value="Genomic_DNA"/>
</dbReference>
<feature type="transmembrane region" description="Helical" evidence="7">
    <location>
        <begin position="67"/>
        <end position="83"/>
    </location>
</feature>
<comment type="similarity">
    <text evidence="2">Belongs to the EamA transporter family.</text>
</comment>
<feature type="transmembrane region" description="Helical" evidence="7">
    <location>
        <begin position="271"/>
        <end position="288"/>
    </location>
</feature>
<keyword evidence="6 7" id="KW-0472">Membrane</keyword>
<evidence type="ECO:0000256" key="5">
    <source>
        <dbReference type="ARBA" id="ARBA00022989"/>
    </source>
</evidence>
<dbReference type="RefSeq" id="WP_423231143.1">
    <property type="nucleotide sequence ID" value="NZ_FQXM01000010.1"/>
</dbReference>
<feature type="transmembrane region" description="Helical" evidence="7">
    <location>
        <begin position="123"/>
        <end position="142"/>
    </location>
</feature>
<feature type="transmembrane region" description="Helical" evidence="7">
    <location>
        <begin position="89"/>
        <end position="111"/>
    </location>
</feature>
<keyword evidence="4 7" id="KW-0812">Transmembrane</keyword>
<feature type="transmembrane region" description="Helical" evidence="7">
    <location>
        <begin position="249"/>
        <end position="265"/>
    </location>
</feature>
<feature type="domain" description="EamA" evidence="8">
    <location>
        <begin position="7"/>
        <end position="139"/>
    </location>
</feature>
<proteinExistence type="inferred from homology"/>
<evidence type="ECO:0000256" key="1">
    <source>
        <dbReference type="ARBA" id="ARBA00004651"/>
    </source>
</evidence>
<dbReference type="InterPro" id="IPR050638">
    <property type="entry name" value="AA-Vitamin_Transporters"/>
</dbReference>
<evidence type="ECO:0000256" key="3">
    <source>
        <dbReference type="ARBA" id="ARBA00022475"/>
    </source>
</evidence>
<evidence type="ECO:0000313" key="10">
    <source>
        <dbReference type="Proteomes" id="UP000184447"/>
    </source>
</evidence>
<evidence type="ECO:0000259" key="8">
    <source>
        <dbReference type="Pfam" id="PF00892"/>
    </source>
</evidence>
<dbReference type="GO" id="GO:0005886">
    <property type="term" value="C:plasma membrane"/>
    <property type="evidence" value="ECO:0007669"/>
    <property type="project" value="UniProtKB-SubCell"/>
</dbReference>